<evidence type="ECO:0000313" key="4">
    <source>
        <dbReference type="Proteomes" id="UP000177050"/>
    </source>
</evidence>
<protein>
    <recommendedName>
        <fullName evidence="2">DUF1266 domain-containing protein</fullName>
    </recommendedName>
</protein>
<dbReference type="AlphaFoldDB" id="A0A1F7L1Q6"/>
<organism evidence="3 4">
    <name type="scientific">Candidatus Roizmanbacteria bacterium RIFOXYD1_FULL_38_12</name>
    <dbReference type="NCBI Taxonomy" id="1802093"/>
    <lineage>
        <taxon>Bacteria</taxon>
        <taxon>Candidatus Roizmaniibacteriota</taxon>
    </lineage>
</organism>
<feature type="transmembrane region" description="Helical" evidence="1">
    <location>
        <begin position="15"/>
        <end position="33"/>
    </location>
</feature>
<proteinExistence type="predicted"/>
<keyword evidence="1" id="KW-0812">Transmembrane</keyword>
<reference evidence="3 4" key="1">
    <citation type="journal article" date="2016" name="Nat. Commun.">
        <title>Thousands of microbial genomes shed light on interconnected biogeochemical processes in an aquifer system.</title>
        <authorList>
            <person name="Anantharaman K."/>
            <person name="Brown C.T."/>
            <person name="Hug L.A."/>
            <person name="Sharon I."/>
            <person name="Castelle C.J."/>
            <person name="Probst A.J."/>
            <person name="Thomas B.C."/>
            <person name="Singh A."/>
            <person name="Wilkins M.J."/>
            <person name="Karaoz U."/>
            <person name="Brodie E.L."/>
            <person name="Williams K.H."/>
            <person name="Hubbard S.S."/>
            <person name="Banfield J.F."/>
        </authorList>
    </citation>
    <scope>NUCLEOTIDE SEQUENCE [LARGE SCALE GENOMIC DNA]</scope>
</reference>
<gene>
    <name evidence="3" type="ORF">A3K52_04385</name>
</gene>
<dbReference type="InterPro" id="IPR009677">
    <property type="entry name" value="DUF1266"/>
</dbReference>
<evidence type="ECO:0000313" key="3">
    <source>
        <dbReference type="EMBL" id="OGK73984.1"/>
    </source>
</evidence>
<evidence type="ECO:0000256" key="1">
    <source>
        <dbReference type="SAM" id="Phobius"/>
    </source>
</evidence>
<keyword evidence="1" id="KW-1133">Transmembrane helix</keyword>
<name>A0A1F7L1Q6_9BACT</name>
<feature type="domain" description="DUF1266" evidence="2">
    <location>
        <begin position="109"/>
        <end position="280"/>
    </location>
</feature>
<dbReference type="EMBL" id="MGBR01000001">
    <property type="protein sequence ID" value="OGK73984.1"/>
    <property type="molecule type" value="Genomic_DNA"/>
</dbReference>
<dbReference type="Pfam" id="PF06889">
    <property type="entry name" value="DUF1266"/>
    <property type="match status" value="1"/>
</dbReference>
<sequence>MSGSFNSNKDATNNTLLKLSFIMIAIVLFILVAKKFSLQNLYSLFTAKKPTLVVSNPTPSPTPTPLAISLSTESKQWLLATSALLSYRNGESLNTLDCECTQQTAEMLLREWWGVADRASALSTLEWLKKEGHTKQFADVYRVISHFAQTDEEYIDKRESIIKFVNSDQDRTTLIYLLDFVWKNRNKLATKKLYAWDYMRMASVARWAYSARYISEKEAWSYMFFAGQNLQRLYGSWDELGNHYILGRTFWMANAYHPEMENALRWLSTNPESPWKRILWNTDLTK</sequence>
<keyword evidence="1" id="KW-0472">Membrane</keyword>
<comment type="caution">
    <text evidence="3">The sequence shown here is derived from an EMBL/GenBank/DDBJ whole genome shotgun (WGS) entry which is preliminary data.</text>
</comment>
<accession>A0A1F7L1Q6</accession>
<evidence type="ECO:0000259" key="2">
    <source>
        <dbReference type="Pfam" id="PF06889"/>
    </source>
</evidence>
<dbReference type="Proteomes" id="UP000177050">
    <property type="component" value="Unassembled WGS sequence"/>
</dbReference>